<keyword evidence="2" id="KW-1133">Transmembrane helix</keyword>
<reference evidence="3 4" key="1">
    <citation type="journal article" date="2010" name="Nat. Biotechnol.">
        <title>Genome sequence of the model mushroom Schizophyllum commune.</title>
        <authorList>
            <person name="Ohm R.A."/>
            <person name="de Jong J.F."/>
            <person name="Lugones L.G."/>
            <person name="Aerts A."/>
            <person name="Kothe E."/>
            <person name="Stajich J.E."/>
            <person name="de Vries R.P."/>
            <person name="Record E."/>
            <person name="Levasseur A."/>
            <person name="Baker S.E."/>
            <person name="Bartholomew K.A."/>
            <person name="Coutinho P.M."/>
            <person name="Erdmann S."/>
            <person name="Fowler T.J."/>
            <person name="Gathman A.C."/>
            <person name="Lombard V."/>
            <person name="Henrissat B."/>
            <person name="Knabe N."/>
            <person name="Kuees U."/>
            <person name="Lilly W.W."/>
            <person name="Lindquist E."/>
            <person name="Lucas S."/>
            <person name="Magnuson J.K."/>
            <person name="Piumi F."/>
            <person name="Raudaskoski M."/>
            <person name="Salamov A."/>
            <person name="Schmutz J."/>
            <person name="Schwarze F.W.M.R."/>
            <person name="vanKuyk P.A."/>
            <person name="Horton J.S."/>
            <person name="Grigoriev I.V."/>
            <person name="Woesten H.A.B."/>
        </authorList>
    </citation>
    <scope>NUCLEOTIDE SEQUENCE [LARGE SCALE GENOMIC DNA]</scope>
    <source>
        <strain evidence="4">H4-8 / FGSC 9210</strain>
    </source>
</reference>
<gene>
    <name evidence="3" type="ORF">SCHCODRAFT_109402</name>
</gene>
<feature type="compositionally biased region" description="Polar residues" evidence="1">
    <location>
        <begin position="1"/>
        <end position="15"/>
    </location>
</feature>
<feature type="transmembrane region" description="Helical" evidence="2">
    <location>
        <begin position="218"/>
        <end position="241"/>
    </location>
</feature>
<dbReference type="Proteomes" id="UP000007431">
    <property type="component" value="Unassembled WGS sequence"/>
</dbReference>
<evidence type="ECO:0000313" key="4">
    <source>
        <dbReference type="Proteomes" id="UP000007431"/>
    </source>
</evidence>
<organism evidence="4">
    <name type="scientific">Schizophyllum commune (strain H4-8 / FGSC 9210)</name>
    <name type="common">Split gill fungus</name>
    <dbReference type="NCBI Taxonomy" id="578458"/>
    <lineage>
        <taxon>Eukaryota</taxon>
        <taxon>Fungi</taxon>
        <taxon>Dikarya</taxon>
        <taxon>Basidiomycota</taxon>
        <taxon>Agaricomycotina</taxon>
        <taxon>Agaricomycetes</taxon>
        <taxon>Agaricomycetidae</taxon>
        <taxon>Agaricales</taxon>
        <taxon>Schizophyllaceae</taxon>
        <taxon>Schizophyllum</taxon>
    </lineage>
</organism>
<dbReference type="RefSeq" id="XP_003031961.1">
    <property type="nucleotide sequence ID" value="XM_003031915.1"/>
</dbReference>
<dbReference type="HOGENOM" id="CLU_1054325_0_0_1"/>
<keyword evidence="4" id="KW-1185">Reference proteome</keyword>
<evidence type="ECO:0000313" key="3">
    <source>
        <dbReference type="EMBL" id="EFI97058.1"/>
    </source>
</evidence>
<keyword evidence="2" id="KW-0812">Transmembrane</keyword>
<name>D8Q609_SCHCM</name>
<dbReference type="GeneID" id="9596494"/>
<dbReference type="VEuPathDB" id="FungiDB:SCHCODRAFT_02541145"/>
<sequence>MNFNIASRAQPQQPNRPDAKPVVRTLQTFPMFYSYRAALHASISGLPPQVLARSPSSQDPFLLLPYNMGMRPNFSAGSPESPTLPPSLIPLSKIGSAPHDAPPYPSAIYRLPREDGSLITTYGSLALLNLWISLTGLAHAHLLTCSEASPILGEAFSPHVLLCAIAAFILAGALNLLAGGWVGVQAWLAARAWVAAHGEGGFVGAGRTGDADGGGSPALAIFAAAVAGTLILAGVVNLTAANRVRRAGIGRKGRYAVIGMEEKC</sequence>
<evidence type="ECO:0000256" key="1">
    <source>
        <dbReference type="SAM" id="MobiDB-lite"/>
    </source>
</evidence>
<feature type="non-terminal residue" evidence="3">
    <location>
        <position position="264"/>
    </location>
</feature>
<accession>D8Q609</accession>
<dbReference type="OrthoDB" id="10577359at2759"/>
<dbReference type="KEGG" id="scm:SCHCO_02541145"/>
<protein>
    <submittedName>
        <fullName evidence="3">Uncharacterized protein</fullName>
    </submittedName>
</protein>
<dbReference type="InParanoid" id="D8Q609"/>
<feature type="region of interest" description="Disordered" evidence="1">
    <location>
        <begin position="1"/>
        <end position="20"/>
    </location>
</feature>
<evidence type="ECO:0000256" key="2">
    <source>
        <dbReference type="SAM" id="Phobius"/>
    </source>
</evidence>
<dbReference type="EMBL" id="GL377306">
    <property type="protein sequence ID" value="EFI97058.1"/>
    <property type="molecule type" value="Genomic_DNA"/>
</dbReference>
<proteinExistence type="predicted"/>
<feature type="transmembrane region" description="Helical" evidence="2">
    <location>
        <begin position="160"/>
        <end position="184"/>
    </location>
</feature>
<dbReference type="AlphaFoldDB" id="D8Q609"/>
<keyword evidence="2" id="KW-0472">Membrane</keyword>